<dbReference type="InterPro" id="IPR057695">
    <property type="entry name" value="DUF7935"/>
</dbReference>
<reference evidence="1 2" key="1">
    <citation type="submission" date="2019-08" db="EMBL/GenBank/DDBJ databases">
        <title>Genome of Phaeodactylibacter luteus.</title>
        <authorList>
            <person name="Bowman J.P."/>
        </authorList>
    </citation>
    <scope>NUCLEOTIDE SEQUENCE [LARGE SCALE GENOMIC DNA]</scope>
    <source>
        <strain evidence="1 2">KCTC 42180</strain>
    </source>
</reference>
<evidence type="ECO:0000313" key="1">
    <source>
        <dbReference type="EMBL" id="TXB64866.1"/>
    </source>
</evidence>
<dbReference type="RefSeq" id="WP_147166633.1">
    <property type="nucleotide sequence ID" value="NZ_VOOR01000010.1"/>
</dbReference>
<protein>
    <submittedName>
        <fullName evidence="1">Uncharacterized protein</fullName>
    </submittedName>
</protein>
<dbReference type="Proteomes" id="UP000321580">
    <property type="component" value="Unassembled WGS sequence"/>
</dbReference>
<sequence length="173" mass="19557">MEILLEILKLTIPGLLTFVAAWLVLKTYMENQQQLEQLKISRDLQQASLPMKMQAYERLSLFCERIALPGLLLRTRREGMSAKALRAALMLSVQQEYEHNITQQVYVSAQLWEIIKIARDESVNIISLVAEKAGPEATGQQLAAMIFKVLEQQESLAVDKALLAIKKEAASKF</sequence>
<accession>A0A5C6RR32</accession>
<proteinExistence type="predicted"/>
<dbReference type="OrthoDB" id="1493032at2"/>
<keyword evidence="2" id="KW-1185">Reference proteome</keyword>
<dbReference type="EMBL" id="VOOR01000010">
    <property type="protein sequence ID" value="TXB64866.1"/>
    <property type="molecule type" value="Genomic_DNA"/>
</dbReference>
<organism evidence="1 2">
    <name type="scientific">Phaeodactylibacter luteus</name>
    <dbReference type="NCBI Taxonomy" id="1564516"/>
    <lineage>
        <taxon>Bacteria</taxon>
        <taxon>Pseudomonadati</taxon>
        <taxon>Bacteroidota</taxon>
        <taxon>Saprospiria</taxon>
        <taxon>Saprospirales</taxon>
        <taxon>Haliscomenobacteraceae</taxon>
        <taxon>Phaeodactylibacter</taxon>
    </lineage>
</organism>
<comment type="caution">
    <text evidence="1">The sequence shown here is derived from an EMBL/GenBank/DDBJ whole genome shotgun (WGS) entry which is preliminary data.</text>
</comment>
<gene>
    <name evidence="1" type="ORF">FRY97_06465</name>
</gene>
<dbReference type="AlphaFoldDB" id="A0A5C6RR32"/>
<evidence type="ECO:0000313" key="2">
    <source>
        <dbReference type="Proteomes" id="UP000321580"/>
    </source>
</evidence>
<dbReference type="Pfam" id="PF25589">
    <property type="entry name" value="DUF7935"/>
    <property type="match status" value="1"/>
</dbReference>
<name>A0A5C6RR32_9BACT</name>